<evidence type="ECO:0000313" key="2">
    <source>
        <dbReference type="EMBL" id="NIJ58138.1"/>
    </source>
</evidence>
<accession>A0ABX0V0I5</accession>
<reference evidence="2 3" key="1">
    <citation type="submission" date="2020-03" db="EMBL/GenBank/DDBJ databases">
        <title>Genomic Encyclopedia of Type Strains, Phase IV (KMG-IV): sequencing the most valuable type-strain genomes for metagenomic binning, comparative biology and taxonomic classification.</title>
        <authorList>
            <person name="Goeker M."/>
        </authorList>
    </citation>
    <scope>NUCLEOTIDE SEQUENCE [LARGE SCALE GENOMIC DNA]</scope>
    <source>
        <strain evidence="2 3">DSM 103870</strain>
    </source>
</reference>
<proteinExistence type="predicted"/>
<protein>
    <submittedName>
        <fullName evidence="2">GcrA cell cycle regulator</fullName>
    </submittedName>
</protein>
<feature type="compositionally biased region" description="Low complexity" evidence="1">
    <location>
        <begin position="53"/>
        <end position="88"/>
    </location>
</feature>
<evidence type="ECO:0000313" key="3">
    <source>
        <dbReference type="Proteomes" id="UP001429580"/>
    </source>
</evidence>
<organism evidence="2 3">
    <name type="scientific">Pseudochelatococcus lubricantis</name>
    <dbReference type="NCBI Taxonomy" id="1538102"/>
    <lineage>
        <taxon>Bacteria</taxon>
        <taxon>Pseudomonadati</taxon>
        <taxon>Pseudomonadota</taxon>
        <taxon>Alphaproteobacteria</taxon>
        <taxon>Hyphomicrobiales</taxon>
        <taxon>Chelatococcaceae</taxon>
        <taxon>Pseudochelatococcus</taxon>
    </lineage>
</organism>
<keyword evidence="3" id="KW-1185">Reference proteome</keyword>
<comment type="caution">
    <text evidence="2">The sequence shown here is derived from an EMBL/GenBank/DDBJ whole genome shotgun (WGS) entry which is preliminary data.</text>
</comment>
<name>A0ABX0V0I5_9HYPH</name>
<dbReference type="InterPro" id="IPR011681">
    <property type="entry name" value="GcrA"/>
</dbReference>
<feature type="region of interest" description="Disordered" evidence="1">
    <location>
        <begin position="51"/>
        <end position="88"/>
    </location>
</feature>
<gene>
    <name evidence="2" type="ORF">FHS82_001980</name>
</gene>
<sequence>MSDPGNTWTDERVEQLRKLWSDGLSASQIATEIGGVSRNAVIGKVHRLGLSGRAKAPAAQTPRQPRKAPAPAAPVVSAPRQAPSVAAPAPVPQPLASTFGNAALATAALAAEPDDMPAATLATDIVPVVRENVVVPMSERVTIMDLREYMCRWPVGDPTSPNFRFCGARAVTGMPYCTHHASIAYQPVLDRRRDRKRA</sequence>
<dbReference type="Pfam" id="PF07750">
    <property type="entry name" value="GcrA"/>
    <property type="match status" value="1"/>
</dbReference>
<dbReference type="Gene3D" id="1.10.10.60">
    <property type="entry name" value="Homeodomain-like"/>
    <property type="match status" value="1"/>
</dbReference>
<dbReference type="RefSeq" id="WP_166951773.1">
    <property type="nucleotide sequence ID" value="NZ_JAASQI010000004.1"/>
</dbReference>
<evidence type="ECO:0000256" key="1">
    <source>
        <dbReference type="SAM" id="MobiDB-lite"/>
    </source>
</evidence>
<dbReference type="Proteomes" id="UP001429580">
    <property type="component" value="Unassembled WGS sequence"/>
</dbReference>
<dbReference type="EMBL" id="JAASQI010000004">
    <property type="protein sequence ID" value="NIJ58138.1"/>
    <property type="molecule type" value="Genomic_DNA"/>
</dbReference>